<accession>A0A0L8G4E3</accession>
<sequence>MTAYHFQDIPMCLAIALEDSKTVNHDKQVFCTLPITVVGFVLVNPLAVKREL</sequence>
<proteinExistence type="predicted"/>
<evidence type="ECO:0000313" key="1">
    <source>
        <dbReference type="EMBL" id="KOF71728.1"/>
    </source>
</evidence>
<organism evidence="1">
    <name type="scientific">Octopus bimaculoides</name>
    <name type="common">California two-spotted octopus</name>
    <dbReference type="NCBI Taxonomy" id="37653"/>
    <lineage>
        <taxon>Eukaryota</taxon>
        <taxon>Metazoa</taxon>
        <taxon>Spiralia</taxon>
        <taxon>Lophotrochozoa</taxon>
        <taxon>Mollusca</taxon>
        <taxon>Cephalopoda</taxon>
        <taxon>Coleoidea</taxon>
        <taxon>Octopodiformes</taxon>
        <taxon>Octopoda</taxon>
        <taxon>Incirrata</taxon>
        <taxon>Octopodidae</taxon>
        <taxon>Octopus</taxon>
    </lineage>
</organism>
<name>A0A0L8G4E3_OCTBM</name>
<gene>
    <name evidence="1" type="ORF">OCBIM_22000600mg</name>
</gene>
<dbReference type="AlphaFoldDB" id="A0A0L8G4E3"/>
<protein>
    <submittedName>
        <fullName evidence="1">Uncharacterized protein</fullName>
    </submittedName>
</protein>
<reference evidence="1" key="1">
    <citation type="submission" date="2015-07" db="EMBL/GenBank/DDBJ databases">
        <title>MeaNS - Measles Nucleotide Surveillance Program.</title>
        <authorList>
            <person name="Tran T."/>
            <person name="Druce J."/>
        </authorList>
    </citation>
    <scope>NUCLEOTIDE SEQUENCE</scope>
    <source>
        <strain evidence="1">UCB-OBI-ISO-001</strain>
        <tissue evidence="1">Gonad</tissue>
    </source>
</reference>
<dbReference type="EMBL" id="KQ424015">
    <property type="protein sequence ID" value="KOF71728.1"/>
    <property type="molecule type" value="Genomic_DNA"/>
</dbReference>